<evidence type="ECO:0000256" key="8">
    <source>
        <dbReference type="SAM" id="SignalP"/>
    </source>
</evidence>
<dbReference type="PROSITE" id="PS51007">
    <property type="entry name" value="CYTC"/>
    <property type="match status" value="1"/>
</dbReference>
<dbReference type="AlphaFoldDB" id="A0AAU7DGK4"/>
<dbReference type="InterPro" id="IPR051811">
    <property type="entry name" value="Cytochrome_c550/c551-like"/>
</dbReference>
<accession>A0AAU7DGK4</accession>
<evidence type="ECO:0000256" key="5">
    <source>
        <dbReference type="ARBA" id="ARBA00023004"/>
    </source>
</evidence>
<evidence type="ECO:0000256" key="3">
    <source>
        <dbReference type="ARBA" id="ARBA00022723"/>
    </source>
</evidence>
<feature type="compositionally biased region" description="Pro residues" evidence="7">
    <location>
        <begin position="114"/>
        <end position="131"/>
    </location>
</feature>
<evidence type="ECO:0000313" key="10">
    <source>
        <dbReference type="EMBL" id="XBH16235.1"/>
    </source>
</evidence>
<dbReference type="InterPro" id="IPR009056">
    <property type="entry name" value="Cyt_c-like_dom"/>
</dbReference>
<gene>
    <name evidence="10" type="ORF">P8935_16860</name>
</gene>
<dbReference type="Gene3D" id="1.10.760.10">
    <property type="entry name" value="Cytochrome c-like domain"/>
    <property type="match status" value="1"/>
</dbReference>
<proteinExistence type="predicted"/>
<evidence type="ECO:0000259" key="9">
    <source>
        <dbReference type="PROSITE" id="PS51007"/>
    </source>
</evidence>
<protein>
    <submittedName>
        <fullName evidence="10">Cytochrome c</fullName>
    </submittedName>
</protein>
<dbReference type="GO" id="GO:0046872">
    <property type="term" value="F:metal ion binding"/>
    <property type="evidence" value="ECO:0007669"/>
    <property type="project" value="UniProtKB-KW"/>
</dbReference>
<reference evidence="10" key="1">
    <citation type="submission" date="2023-03" db="EMBL/GenBank/DDBJ databases">
        <title>Edaphobacter sp.</title>
        <authorList>
            <person name="Huber K.J."/>
            <person name="Papendorf J."/>
            <person name="Pilke C."/>
            <person name="Bunk B."/>
            <person name="Sproeer C."/>
            <person name="Pester M."/>
        </authorList>
    </citation>
    <scope>NUCLEOTIDE SEQUENCE</scope>
    <source>
        <strain evidence="10">DSM 110680</strain>
    </source>
</reference>
<feature type="chain" id="PRO_5043862530" evidence="8">
    <location>
        <begin position="29"/>
        <end position="131"/>
    </location>
</feature>
<dbReference type="Pfam" id="PF13442">
    <property type="entry name" value="Cytochrome_CBB3"/>
    <property type="match status" value="1"/>
</dbReference>
<keyword evidence="3 6" id="KW-0479">Metal-binding</keyword>
<dbReference type="PANTHER" id="PTHR37823">
    <property type="entry name" value="CYTOCHROME C-553-LIKE"/>
    <property type="match status" value="1"/>
</dbReference>
<dbReference type="SUPFAM" id="SSF46626">
    <property type="entry name" value="Cytochrome c"/>
    <property type="match status" value="1"/>
</dbReference>
<dbReference type="EMBL" id="CP121196">
    <property type="protein sequence ID" value="XBH16235.1"/>
    <property type="molecule type" value="Genomic_DNA"/>
</dbReference>
<dbReference type="RefSeq" id="WP_348261462.1">
    <property type="nucleotide sequence ID" value="NZ_CP121196.1"/>
</dbReference>
<keyword evidence="5 6" id="KW-0408">Iron</keyword>
<keyword evidence="1" id="KW-0813">Transport</keyword>
<dbReference type="PANTHER" id="PTHR37823:SF1">
    <property type="entry name" value="CYTOCHROME C-553-LIKE"/>
    <property type="match status" value="1"/>
</dbReference>
<evidence type="ECO:0000256" key="4">
    <source>
        <dbReference type="ARBA" id="ARBA00022982"/>
    </source>
</evidence>
<keyword evidence="8" id="KW-0732">Signal</keyword>
<keyword evidence="2 6" id="KW-0349">Heme</keyword>
<dbReference type="GO" id="GO:0020037">
    <property type="term" value="F:heme binding"/>
    <property type="evidence" value="ECO:0007669"/>
    <property type="project" value="InterPro"/>
</dbReference>
<evidence type="ECO:0000256" key="1">
    <source>
        <dbReference type="ARBA" id="ARBA00022448"/>
    </source>
</evidence>
<name>A0AAU7DGK4_9BACT</name>
<evidence type="ECO:0000256" key="6">
    <source>
        <dbReference type="PROSITE-ProRule" id="PRU00433"/>
    </source>
</evidence>
<feature type="region of interest" description="Disordered" evidence="7">
    <location>
        <begin position="112"/>
        <end position="131"/>
    </location>
</feature>
<dbReference type="InterPro" id="IPR036909">
    <property type="entry name" value="Cyt_c-like_dom_sf"/>
</dbReference>
<feature type="signal peptide" evidence="8">
    <location>
        <begin position="1"/>
        <end position="28"/>
    </location>
</feature>
<evidence type="ECO:0000256" key="7">
    <source>
        <dbReference type="SAM" id="MobiDB-lite"/>
    </source>
</evidence>
<dbReference type="GO" id="GO:0009055">
    <property type="term" value="F:electron transfer activity"/>
    <property type="evidence" value="ECO:0007669"/>
    <property type="project" value="InterPro"/>
</dbReference>
<organism evidence="10">
    <name type="scientific">Telmatobacter sp. DSM 110680</name>
    <dbReference type="NCBI Taxonomy" id="3036704"/>
    <lineage>
        <taxon>Bacteria</taxon>
        <taxon>Pseudomonadati</taxon>
        <taxon>Acidobacteriota</taxon>
        <taxon>Terriglobia</taxon>
        <taxon>Terriglobales</taxon>
        <taxon>Acidobacteriaceae</taxon>
        <taxon>Telmatobacter</taxon>
    </lineage>
</organism>
<feature type="domain" description="Cytochrome c" evidence="9">
    <location>
        <begin position="33"/>
        <end position="112"/>
    </location>
</feature>
<keyword evidence="4" id="KW-0249">Electron transport</keyword>
<evidence type="ECO:0000256" key="2">
    <source>
        <dbReference type="ARBA" id="ARBA00022617"/>
    </source>
</evidence>
<sequence>MTSRIHSSILFLLHCLIVLLAVPSSLFAAKASEQEKAGAVLFRDKGCTYCHGVGGVGTKKAPALIDLPKETTWTADKLTDQILNGGQKMPPFRDSVTDEEVSDLIAYLRAKNKPVPPDVPSPDASPAPSPR</sequence>